<evidence type="ECO:0000256" key="2">
    <source>
        <dbReference type="ARBA" id="ARBA00022525"/>
    </source>
</evidence>
<dbReference type="Pfam" id="PF03534">
    <property type="entry name" value="SpvB"/>
    <property type="match status" value="1"/>
</dbReference>
<keyword evidence="3" id="KW-0677">Repeat</keyword>
<evidence type="ECO:0000313" key="8">
    <source>
        <dbReference type="Proteomes" id="UP000199627"/>
    </source>
</evidence>
<dbReference type="Gene3D" id="2.180.10.10">
    <property type="entry name" value="RHS repeat-associated core"/>
    <property type="match status" value="1"/>
</dbReference>
<dbReference type="GO" id="GO:0005576">
    <property type="term" value="C:extracellular region"/>
    <property type="evidence" value="ECO:0007669"/>
    <property type="project" value="UniProtKB-SubCell"/>
</dbReference>
<dbReference type="EMBL" id="FNKL01000002">
    <property type="protein sequence ID" value="SDQ50282.1"/>
    <property type="molecule type" value="Genomic_DNA"/>
</dbReference>
<keyword evidence="4" id="KW-0843">Virulence</keyword>
<accession>A0A1H1BEF6</accession>
<evidence type="ECO:0000256" key="1">
    <source>
        <dbReference type="ARBA" id="ARBA00004613"/>
    </source>
</evidence>
<dbReference type="InterPro" id="IPR056823">
    <property type="entry name" value="TEN-like_YD-shell"/>
</dbReference>
<dbReference type="InterPro" id="IPR028994">
    <property type="entry name" value="Integrin_alpha_N"/>
</dbReference>
<dbReference type="STRING" id="311333.SAMN05421664_1835"/>
<keyword evidence="8" id="KW-1185">Reference proteome</keyword>
<dbReference type="PANTHER" id="PTHR32305">
    <property type="match status" value="1"/>
</dbReference>
<evidence type="ECO:0000256" key="5">
    <source>
        <dbReference type="SAM" id="MobiDB-lite"/>
    </source>
</evidence>
<dbReference type="Proteomes" id="UP000199627">
    <property type="component" value="Unassembled WGS sequence"/>
</dbReference>
<dbReference type="SUPFAM" id="SSF69318">
    <property type="entry name" value="Integrin alpha N-terminal domain"/>
    <property type="match status" value="1"/>
</dbReference>
<evidence type="ECO:0000256" key="4">
    <source>
        <dbReference type="ARBA" id="ARBA00023026"/>
    </source>
</evidence>
<reference evidence="8" key="1">
    <citation type="submission" date="2016-10" db="EMBL/GenBank/DDBJ databases">
        <authorList>
            <person name="Varghese N."/>
            <person name="Submissions S."/>
        </authorList>
    </citation>
    <scope>NUCLEOTIDE SEQUENCE [LARGE SCALE GENOMIC DNA]</scope>
    <source>
        <strain evidence="8">DSM 17072</strain>
    </source>
</reference>
<dbReference type="InterPro" id="IPR003284">
    <property type="entry name" value="Sal_SpvB"/>
</dbReference>
<dbReference type="Pfam" id="PF25023">
    <property type="entry name" value="TEN_YD-shell"/>
    <property type="match status" value="1"/>
</dbReference>
<dbReference type="GO" id="GO:0005737">
    <property type="term" value="C:cytoplasm"/>
    <property type="evidence" value="ECO:0007669"/>
    <property type="project" value="InterPro"/>
</dbReference>
<comment type="subcellular location">
    <subcellularLocation>
        <location evidence="1">Secreted</location>
    </subcellularLocation>
</comment>
<dbReference type="RefSeq" id="WP_228421923.1">
    <property type="nucleotide sequence ID" value="NZ_FNKL01000002.1"/>
</dbReference>
<evidence type="ECO:0000256" key="3">
    <source>
        <dbReference type="ARBA" id="ARBA00022737"/>
    </source>
</evidence>
<dbReference type="InterPro" id="IPR022385">
    <property type="entry name" value="Rhs_assc_core"/>
</dbReference>
<keyword evidence="2" id="KW-0964">Secreted</keyword>
<proteinExistence type="predicted"/>
<organism evidence="7 8">
    <name type="scientific">Chryseobacterium soldanellicola</name>
    <dbReference type="NCBI Taxonomy" id="311333"/>
    <lineage>
        <taxon>Bacteria</taxon>
        <taxon>Pseudomonadati</taxon>
        <taxon>Bacteroidota</taxon>
        <taxon>Flavobacteriia</taxon>
        <taxon>Flavobacteriales</taxon>
        <taxon>Weeksellaceae</taxon>
        <taxon>Chryseobacterium group</taxon>
        <taxon>Chryseobacterium</taxon>
    </lineage>
</organism>
<sequence>MKFISSFILSVCSVLSFSQTILYQAESASRTVQDPQSVIFTTGFQASSTVSNPFLAKIGPATENPGGGPSDSQAGANNPSGTTAPTGQSFHDTKGNIDVNGAGQLQFTLPIALPPGVKSVAPQINLVYTSGTGNGIAGYGWNLSGITAISRVGKNIEKDGELKGVQLDYSDYYSFNGQRLILKSGEYGKDGAEYMTEKYSSVKIKSIGSVTGQTWQGPEYWEVTFEDGSQAWYGATTSGNSTARTPIEYNIVKWKDTQGNYISYNYSQAASANVAVISSIEWGGNDVLGKGNFNVIEFTYFNDRKLNERNYLRGIEFIQNKLLHEVAVKTNGNQFKRYAVEYIDNGTSYQFANKITEYNAANEPANPIIVEYEPGQTGNEETTKENNIATTNTKRYGDFDMDGITDYLEYIPTPGTSGSTQVGVINFKSSVYKDVPTMPLQYELNRFTATEFAKATAITFKKKGYVKNKVGIVIPHKVATADPKKPNYELLVYSVDISNFKFSFEYSKLILYATYTPGGELSGGTECTELLPMSVNYLESYDYDGDGISELMIGFSKTNRCTSVPYSNKIPHLNDDKIESIDSPLPLLQPRINSENVEYGDDILASLELENSQNKILPPDGGGGTIDNFTYYSSFLMGIDETIDISNSIYKYDEGLNINNSGDNNKNNRFADLNGDGIQDIIKIKPDGTIADVYNFRKQSAGNYIKTSIGNFSGQVLGGVSSGALYGDFNGDSKMDILVPQANKSYNWNLYTSDGKKLNQSSINNFIYYSSGSEVLMESSHNVWEAGGGCSYSESRYFQYNVADMDADGKSDIIVSYIFINNHEWSAHHDEEKTVLRTFVYSVNKTTADATANFAKKFLSSGGGDYNVSLLDSPIQTNGNLNFYRVRDWRREYAQKVIPFGTLNLNRTNQQIISIGKPDDCSGVNGCAYNYVTQYGYPYIPTLARAKFIKQGGITTEVSYQELNSKTDTNFYKAIKKELYPYFELEQIPLSVAVSRLKQNIPNGTLIQDFRYRGFISHLTGKGMIGFRQAARSSWYAEGFENTKIWSGAEIDPQNDAMPVKEWSIRTNNENLIFPGDISENNTQLLSFKSTNYQKDKLLNGQVVTTVADIDKPKVITAILPKSIKTKDFLTGVFTTGNITYGDYYLPVQSVSNVNNGYAITTSTFEYIHNPSGTGSDYFIGRPKTKTDAVQAYGDSKSAKEEYAYENNLLKTLKTWNRDNSGYLQETYGYDGFGNVTQKTISNNVDSQTQNTTAEYDTKGRFVIKKTDNLGLQNNITYNDWGQILTQTDPLGNTLTNTYDNWGKLLKSKTNLEGTTTYTYEKDNNSNVIVTQYDADGDVSRKYTNILGQDYKSSTKAFGQGQFISQEVQYDLLGRKLKESEPYFEGQSASQWNVIAYDDSVFPTKLNATSFNGKQMETSVSGLTTTVKELNGYNRTNSKTTDVLGNVLSSNDKGGTIQFTYNAAGEQIKAQYAENIVTTKYDSWGRKSEFNDPSNGTYKYEYDGFGQPKKIISPKGTKEYIYNSLGQLISHTELSTTDGGQATNKTISYSYDDKGRVISKSGTSKGKAYSSSVVYDPQGRVLSSSENSNGKYFMQKGITYDDKARVISYEKQLYSSGTLTKVQIENVYSAWNGELYQVKDKVTGKSLWELKETNAKGQVLKAKLGAAEVNNNYDASGFLTNVNHSSSVKPSILQLSYSFNAIKNELNSRTTGGDFNIVESFDYDDNNRLVNWTNPVTGIKPSTNRNVYDVKGRIMENDQVGTMKYENSAKIYQPTGMTLNAAGTQNYNNDLIQTIVYNENNDPVFIDGMKGDVAFQYGLTSMRQRVTYGGNFSVDGDGKFTKFYSEDGSFEVVKDNVTGKEKHVLYIGGSPYESNIVYLKNYDESTGSYKFLHKDYIGSILAISDEAGNKLEQRHFDAWGNFTHLQIGNGAIITDKNIIDTTSLLVERGYTSHEHFAEVGIIHMNGRLYDPLLRRFLNADENIQDPYNTQNYNKYGYVLNNPLMSNDPNGEWLVESAFLSAVIIGSMIASFSYTIMTSITGQNWDLGGFFKSTLFGAASAAVTYGIGSVFVSSAGTATQIATELGKLGTIFVQGTAHALAQGVLSLVQGQGFGSAFASGFLGSIGASAFGAVAGKFASSATGTVLSGAVLGGVGAELTGGNFWQGALIGGIVAGFNHVMHRMDTSNKIRSRINKYYNDNSVADAPVKEGFLNDLSKIFPEIYELSAKNFAIANEQNLSQYNESTGADYVLQGNKLLSDGGAGEAVNGITSMADGRVLISPYRMRTALGFAATWYHEGIHSLHFATGMFKAWNARYGAAEASRITEFYAHSMTDGMSGVSMKFSAAFSSRYYPSMYIQSLSSSLLRP</sequence>
<feature type="region of interest" description="Disordered" evidence="5">
    <location>
        <begin position="55"/>
        <end position="95"/>
    </location>
</feature>
<feature type="compositionally biased region" description="Polar residues" evidence="5">
    <location>
        <begin position="70"/>
        <end position="90"/>
    </location>
</feature>
<dbReference type="InterPro" id="IPR050708">
    <property type="entry name" value="T6SS_VgrG/RHS"/>
</dbReference>
<gene>
    <name evidence="7" type="ORF">SAMN05421664_1835</name>
</gene>
<evidence type="ECO:0000259" key="6">
    <source>
        <dbReference type="Pfam" id="PF25023"/>
    </source>
</evidence>
<dbReference type="PANTHER" id="PTHR32305:SF15">
    <property type="entry name" value="PROTEIN RHSA-RELATED"/>
    <property type="match status" value="1"/>
</dbReference>
<name>A0A1H1BEF6_9FLAO</name>
<dbReference type="NCBIfam" id="TIGR03696">
    <property type="entry name" value="Rhs_assc_core"/>
    <property type="match status" value="1"/>
</dbReference>
<evidence type="ECO:0000313" key="7">
    <source>
        <dbReference type="EMBL" id="SDQ50282.1"/>
    </source>
</evidence>
<feature type="domain" description="Teneurin-like YD-shell" evidence="6">
    <location>
        <begin position="1430"/>
        <end position="1609"/>
    </location>
</feature>
<protein>
    <submittedName>
        <fullName evidence="7">RHS repeat-associated core domain-containing protein</fullName>
    </submittedName>
</protein>